<proteinExistence type="predicted"/>
<accession>C6LD51</accession>
<feature type="region of interest" description="Disordered" evidence="1">
    <location>
        <begin position="472"/>
        <end position="523"/>
    </location>
</feature>
<gene>
    <name evidence="4" type="ORF">BRYFOR_06709</name>
</gene>
<dbReference type="InterPro" id="IPR007391">
    <property type="entry name" value="Vancomycin_resist_VanW"/>
</dbReference>
<dbReference type="RefSeq" id="WP_006861503.1">
    <property type="nucleotide sequence ID" value="NZ_ACCL02000006.1"/>
</dbReference>
<dbReference type="PANTHER" id="PTHR35788">
    <property type="entry name" value="EXPORTED PROTEIN-RELATED"/>
    <property type="match status" value="1"/>
</dbReference>
<dbReference type="PANTHER" id="PTHR35788:SF1">
    <property type="entry name" value="EXPORTED PROTEIN"/>
    <property type="match status" value="1"/>
</dbReference>
<keyword evidence="5" id="KW-1185">Reference proteome</keyword>
<dbReference type="OrthoDB" id="9797191at2"/>
<dbReference type="STRING" id="168384.SAMN05660368_01636"/>
<reference evidence="4" key="1">
    <citation type="submission" date="2009-07" db="EMBL/GenBank/DDBJ databases">
        <authorList>
            <person name="Weinstock G."/>
            <person name="Sodergren E."/>
            <person name="Clifton S."/>
            <person name="Fulton L."/>
            <person name="Fulton B."/>
            <person name="Courtney L."/>
            <person name="Fronick C."/>
            <person name="Harrison M."/>
            <person name="Strong C."/>
            <person name="Farmer C."/>
            <person name="Delahaunty K."/>
            <person name="Markovic C."/>
            <person name="Hall O."/>
            <person name="Minx P."/>
            <person name="Tomlinson C."/>
            <person name="Mitreva M."/>
            <person name="Nelson J."/>
            <person name="Hou S."/>
            <person name="Wollam A."/>
            <person name="Pepin K.H."/>
            <person name="Johnson M."/>
            <person name="Bhonagiri V."/>
            <person name="Nash W.E."/>
            <person name="Warren W."/>
            <person name="Chinwalla A."/>
            <person name="Mardis E.R."/>
            <person name="Wilson R.K."/>
        </authorList>
    </citation>
    <scope>NUCLEOTIDE SEQUENCE [LARGE SCALE GENOMIC DNA]</scope>
    <source>
        <strain evidence="4">DSM 14469</strain>
    </source>
</reference>
<sequence>MKLKKRFLGTLVFAFVMTGAFCAAAEDDVRIDNGICIGDIDVSGMTYDEAYALVKQRIGEMRSAVITVQVGEDSIETTASELGLQWNNKSVVQDAIDLGNSGNPVKRYKERKDLDQETQVLSLEFSANANAVRDFIEEKCKQFEKEPQNATISADGSGGFDLQEGVTGQVINVDESVKAVQDYIANEWQGEDGTIALSVEIEEPEGNTEDLESIQDMLGTYTTYYGSTAGRNMNVERGAELINNHVVWPGETFSVCDQLVPFTAENGYELAPEYSMGQVVQGYGGGICQVSTTLYNALLLAELEIVERHNHTMTVSYVPYSMDAAIAEGSMDLKFCNNLDTPILISGYAYGGELTFTIWGKETRPADRTIYYYSNTLSETNAEGVALYAAPDQPVGYFNQVQSAMAGVSAECWKEVTYNGETTTELVNTSYYQATPASWEVGTLGASDALLSAIYANDLEAAQAAALGVTTQTESETQATDTVVTETPATDTPATDTPATDYIDPNAGANTDAGSSDGVVIWE</sequence>
<comment type="caution">
    <text evidence="4">The sequence shown here is derived from an EMBL/GenBank/DDBJ whole genome shotgun (WGS) entry which is preliminary data.</text>
</comment>
<dbReference type="EMBL" id="ACCL02000006">
    <property type="protein sequence ID" value="EET61534.1"/>
    <property type="molecule type" value="Genomic_DNA"/>
</dbReference>
<evidence type="ECO:0000259" key="3">
    <source>
        <dbReference type="Pfam" id="PF12229"/>
    </source>
</evidence>
<dbReference type="Pfam" id="PF12229">
    <property type="entry name" value="PG_binding_4"/>
    <property type="match status" value="1"/>
</dbReference>
<dbReference type="eggNOG" id="COG2720">
    <property type="taxonomic scope" value="Bacteria"/>
</dbReference>
<evidence type="ECO:0000256" key="2">
    <source>
        <dbReference type="SAM" id="SignalP"/>
    </source>
</evidence>
<organism evidence="4 5">
    <name type="scientific">Marvinbryantia formatexigens DSM 14469</name>
    <dbReference type="NCBI Taxonomy" id="478749"/>
    <lineage>
        <taxon>Bacteria</taxon>
        <taxon>Bacillati</taxon>
        <taxon>Bacillota</taxon>
        <taxon>Clostridia</taxon>
        <taxon>Lachnospirales</taxon>
        <taxon>Lachnospiraceae</taxon>
        <taxon>Marvinbryantia</taxon>
    </lineage>
</organism>
<feature type="compositionally biased region" description="Low complexity" evidence="1">
    <location>
        <begin position="479"/>
        <end position="501"/>
    </location>
</feature>
<evidence type="ECO:0000256" key="1">
    <source>
        <dbReference type="SAM" id="MobiDB-lite"/>
    </source>
</evidence>
<keyword evidence="2" id="KW-0732">Signal</keyword>
<dbReference type="Proteomes" id="UP000005561">
    <property type="component" value="Unassembled WGS sequence"/>
</dbReference>
<protein>
    <submittedName>
        <fullName evidence="4">VanW-like protein</fullName>
    </submittedName>
</protein>
<dbReference type="Pfam" id="PF04294">
    <property type="entry name" value="VanW"/>
    <property type="match status" value="1"/>
</dbReference>
<dbReference type="InterPro" id="IPR052913">
    <property type="entry name" value="Glycopeptide_resist_protein"/>
</dbReference>
<dbReference type="AlphaFoldDB" id="C6LD51"/>
<feature type="chain" id="PRO_5002966177" evidence="2">
    <location>
        <begin position="26"/>
        <end position="523"/>
    </location>
</feature>
<evidence type="ECO:0000313" key="4">
    <source>
        <dbReference type="EMBL" id="EET61534.1"/>
    </source>
</evidence>
<feature type="signal peptide" evidence="2">
    <location>
        <begin position="1"/>
        <end position="25"/>
    </location>
</feature>
<dbReference type="InterPro" id="IPR022029">
    <property type="entry name" value="YoaR-like_PG-bd"/>
</dbReference>
<feature type="domain" description="YoaR-like putative peptidoglycan binding" evidence="3">
    <location>
        <begin position="76"/>
        <end position="185"/>
    </location>
</feature>
<name>C6LD51_9FIRM</name>
<evidence type="ECO:0000313" key="5">
    <source>
        <dbReference type="Proteomes" id="UP000005561"/>
    </source>
</evidence>